<keyword evidence="2" id="KW-1188">Viral release from host cell</keyword>
<dbReference type="InterPro" id="IPR054722">
    <property type="entry name" value="PolX-like_BBD"/>
</dbReference>
<sequence>MALLTQSFRATLPSDKQFTSNSSNTRNQATIQDGNGGAQNRAGNANAGQGKPIKCYNCNGMLADAKPKRMVAVLMEGGEENTLSADECDAFDSDVDDEPTAQSIFMANLSSVGSANPQAGPSNASILSEVHILENAIDHSVSNQDEHEIHNKVQPSNVIDSTSVHMGNSNVIPYEQYLSVNDISVVPSCASSALNSVCVSPVNDAIVPHDPIAIELKIYKEQVAIYEQRAKFELTEREQRMDDQMRMLIQNHNKTEENLKKELHSFKLQLKSTMENNKIIKETVTTLKQEFKQKESKFLTDFSNLKHLNDKLENKLHSQDQSIQIVHMMLNPTQVYDQKTKTALGAQNPFYLRQAKKAQPALYDGDELLKPHHVPVMVPSSEEELELAEATRNKLHVKMNDSACVEKRVNVTPPNYSKENFMATFTPQTQLTPEQVFWSLDLAKRKAEELKANATPLPVLPPATVYPPNTPAHLVPRTLPTTSQVNIGLYVITQLFWDFEKTCKKRITPTGITEGERGFEQTKRCYLTEVIPFFNLLKEHFEGIQKSLVTEVRAMKAVFENLEAEVDQNETDLRSGEIERKNLLITNENLVAECLSKDVFYTATDSVLNVSRFSDMHDAFTSAQKRIADLESENFNLRNKIQNDDHDSMIKHFSKLEVEHFNLQLKYQNLKERFGNKNPVTSSDAPSFDSLFVIGKLNEQIQSRGNTIHELKEKISRLTKKNSDTDPTFDLKALVSQNKDLTAKLNALHDLNECFRAKTTDQNNSLLSEIEHLKDQLRENSKCVTIPDCKPKVLAPGRYPIDVEPIPPRLKKNREVHLHYIKRLKENVETLREIVEDAKVERPLDTSLASACRYTKHSQELLEYVIGTCPKDFGPRNKQNASTNSLRKKGVTFVEPRETSTHNTPPQVEHQKINSTNVPGIPSTGVKGASTASRSKPRSNTKKDRTLPAKSALKQVEAHSRMNKLNEKHKNHVDSSISYKRTVINSNSNTSCKTCNKCLIFVNHDQCVVRSEMCVKQSSATKVWRVKQVWKATGKLFTTIGHQWRPTGRLLPLGDQWPLTRNTPPKVLPTKQWKPTGRLLPLGRQCPLVRSTALKSDCLPADPQETIAPVVVQIVLWYLDSGCSKHMTGDRSRLRNFVNKFIGTVRFGNDHFGAIMGYGDYVIGDSVISRVYYVEGLRDNLFSVGQFCDSDLEVAFRKHTCFVRDLDGVDLIKGSRGINLYTISVEDMMRSSPICLLSKASKNKSWLWHRRLNYLNFGTLNDIARKDLVRGLPRLKFEKDHLCSACQLRKSRKATHKPKMINTITEVLHTIHIDLCGPLRVQSINGKKYILVIVDDYSRFTWVKFLRSKDETPVFVINLLKQLQVGLNKTVWFVRTDNGTEFVNKNLTDYYESVGITHDKTVPRTPQQNGVDERRNHTLVEATRTMLIFSKAPLFLWAEAVATACYTQNRSLIHTLHNKTPYELVHDKKPDLSFLRIFGALCYPTNDSEDLGKLKAKADIGFFVGYAPNRKGYRIYNKRTRQIMETIHVTFDELTEQTAPVHSSSGPNPNLLTPGPISSGLVPNSAPAIPYVPPTNKDLELLFQPMFDEYFETPTGDHQMPHVPAVPPPVIPTGPSVSISFDHDAPSGSHSPSSSAHQSSSVHHGVATEHSFEVNPFAATEHEPFVNVFAPDPNSEASSSGTLTITTPNQSTQPHEHLRKWTDSHPLDNIIGNPSRPVSTRKQLATDALWCFYNSVLSKVEPKNFKSAVAEDCWFQAMQDEIHEFDRLDVWELVPPPDCAMIIALKWIYKVKLDEYGDVLKNKARLVAKGYRQEEGLDFEESFAPVARLEAIRIFLANAASKNMTVYQMDVKTAFLNGELKEEVYVSQPEGFVDPDRPHHVYRLKKALYGLKQAPRAWYDTLSKFLLAQGFSKGVVDPTLFIRKTGKHTLHVQIYVDDIIFASTDPKDCDRFSNEMSSKFQMSMMGQISFFLGLQISQNPRGIFINQSKYANEILKKFDLHKSDPVDTPMVERTKLDEDLSGIPVDQTQYRSMIGSLMYLTASRPDLVFAVCMCARYQSKPTKKHLEAVKRVFWYLQGTINMGLWTEYQLADIFTKALLENDFEFSLTRLGMKNTMTDVDVNAPAELAPTMAPTHSQTA</sequence>
<evidence type="ECO:0000256" key="2">
    <source>
        <dbReference type="ARBA" id="ARBA00022612"/>
    </source>
</evidence>
<evidence type="ECO:0000256" key="13">
    <source>
        <dbReference type="ARBA" id="ARBA00022918"/>
    </source>
</evidence>
<evidence type="ECO:0000256" key="12">
    <source>
        <dbReference type="ARBA" id="ARBA00022908"/>
    </source>
</evidence>
<evidence type="ECO:0000256" key="8">
    <source>
        <dbReference type="ARBA" id="ARBA00022759"/>
    </source>
</evidence>
<keyword evidence="17" id="KW-0511">Multifunctional enzyme</keyword>
<keyword evidence="14" id="KW-0548">Nucleotidyltransferase</keyword>
<feature type="region of interest" description="Disordered" evidence="19">
    <location>
        <begin position="1593"/>
        <end position="1646"/>
    </location>
</feature>
<organism evidence="21 22">
    <name type="scientific">Tanacetum coccineum</name>
    <dbReference type="NCBI Taxonomy" id="301880"/>
    <lineage>
        <taxon>Eukaryota</taxon>
        <taxon>Viridiplantae</taxon>
        <taxon>Streptophyta</taxon>
        <taxon>Embryophyta</taxon>
        <taxon>Tracheophyta</taxon>
        <taxon>Spermatophyta</taxon>
        <taxon>Magnoliopsida</taxon>
        <taxon>eudicotyledons</taxon>
        <taxon>Gunneridae</taxon>
        <taxon>Pentapetalae</taxon>
        <taxon>asterids</taxon>
        <taxon>campanulids</taxon>
        <taxon>Asterales</taxon>
        <taxon>Asteraceae</taxon>
        <taxon>Asteroideae</taxon>
        <taxon>Anthemideae</taxon>
        <taxon>Anthemidinae</taxon>
        <taxon>Tanacetum</taxon>
    </lineage>
</organism>
<dbReference type="SUPFAM" id="SSF53098">
    <property type="entry name" value="Ribonuclease H-like"/>
    <property type="match status" value="1"/>
</dbReference>
<feature type="coiled-coil region" evidence="18">
    <location>
        <begin position="552"/>
        <end position="579"/>
    </location>
</feature>
<feature type="coiled-coil region" evidence="18">
    <location>
        <begin position="731"/>
        <end position="776"/>
    </location>
</feature>
<keyword evidence="12" id="KW-0229">DNA integration</keyword>
<feature type="region of interest" description="Disordered" evidence="19">
    <location>
        <begin position="13"/>
        <end position="46"/>
    </location>
</feature>
<dbReference type="PANTHER" id="PTHR42648">
    <property type="entry name" value="TRANSPOSASE, PUTATIVE-RELATED"/>
    <property type="match status" value="1"/>
</dbReference>
<feature type="compositionally biased region" description="Polar residues" evidence="19">
    <location>
        <begin position="1675"/>
        <end position="1693"/>
    </location>
</feature>
<protein>
    <submittedName>
        <fullName evidence="21">Ribonuclease H-like domain-containing protein</fullName>
    </submittedName>
</protein>
<accession>A0ABQ5AG55</accession>
<evidence type="ECO:0000256" key="11">
    <source>
        <dbReference type="ARBA" id="ARBA00022842"/>
    </source>
</evidence>
<keyword evidence="15" id="KW-0917">Virion maturation</keyword>
<dbReference type="InterPro" id="IPR025724">
    <property type="entry name" value="GAG-pre-integrase_dom"/>
</dbReference>
<reference evidence="21" key="1">
    <citation type="journal article" date="2022" name="Int. J. Mol. Sci.">
        <title>Draft Genome of Tanacetum Coccineum: Genomic Comparison of Closely Related Tanacetum-Family Plants.</title>
        <authorList>
            <person name="Yamashiro T."/>
            <person name="Shiraishi A."/>
            <person name="Nakayama K."/>
            <person name="Satake H."/>
        </authorList>
    </citation>
    <scope>NUCLEOTIDE SEQUENCE</scope>
</reference>
<dbReference type="EMBL" id="BQNB010012240">
    <property type="protein sequence ID" value="GJT01024.1"/>
    <property type="molecule type" value="Genomic_DNA"/>
</dbReference>
<feature type="region of interest" description="Disordered" evidence="19">
    <location>
        <begin position="872"/>
        <end position="952"/>
    </location>
</feature>
<dbReference type="PANTHER" id="PTHR42648:SF11">
    <property type="entry name" value="TRANSPOSON TY4-P GAG-POL POLYPROTEIN"/>
    <property type="match status" value="1"/>
</dbReference>
<evidence type="ECO:0000256" key="14">
    <source>
        <dbReference type="ARBA" id="ARBA00022932"/>
    </source>
</evidence>
<keyword evidence="16" id="KW-0233">DNA recombination</keyword>
<evidence type="ECO:0000313" key="21">
    <source>
        <dbReference type="EMBL" id="GJT01024.1"/>
    </source>
</evidence>
<keyword evidence="4" id="KW-0540">Nuclease</keyword>
<evidence type="ECO:0000313" key="22">
    <source>
        <dbReference type="Proteomes" id="UP001151760"/>
    </source>
</evidence>
<keyword evidence="3" id="KW-0645">Protease</keyword>
<dbReference type="Pfam" id="PF25597">
    <property type="entry name" value="SH3_retrovirus"/>
    <property type="match status" value="1"/>
</dbReference>
<dbReference type="SUPFAM" id="SSF56672">
    <property type="entry name" value="DNA/RNA polymerases"/>
    <property type="match status" value="1"/>
</dbReference>
<dbReference type="InterPro" id="IPR043502">
    <property type="entry name" value="DNA/RNA_pol_sf"/>
</dbReference>
<dbReference type="InterPro" id="IPR036397">
    <property type="entry name" value="RNaseH_sf"/>
</dbReference>
<proteinExistence type="predicted"/>
<feature type="compositionally biased region" description="Basic and acidic residues" evidence="19">
    <location>
        <begin position="1694"/>
        <end position="1706"/>
    </location>
</feature>
<keyword evidence="6" id="KW-0547">Nucleotide-binding</keyword>
<evidence type="ECO:0000256" key="3">
    <source>
        <dbReference type="ARBA" id="ARBA00022670"/>
    </source>
</evidence>
<dbReference type="PROSITE" id="PS50994">
    <property type="entry name" value="INTEGRASE"/>
    <property type="match status" value="1"/>
</dbReference>
<evidence type="ECO:0000259" key="20">
    <source>
        <dbReference type="PROSITE" id="PS50994"/>
    </source>
</evidence>
<evidence type="ECO:0000256" key="9">
    <source>
        <dbReference type="ARBA" id="ARBA00022801"/>
    </source>
</evidence>
<dbReference type="Pfam" id="PF07727">
    <property type="entry name" value="RVT_2"/>
    <property type="match status" value="1"/>
</dbReference>
<name>A0ABQ5AG55_9ASTR</name>
<evidence type="ECO:0000256" key="6">
    <source>
        <dbReference type="ARBA" id="ARBA00022741"/>
    </source>
</evidence>
<keyword evidence="5" id="KW-0479">Metal-binding</keyword>
<evidence type="ECO:0000256" key="19">
    <source>
        <dbReference type="SAM" id="MobiDB-lite"/>
    </source>
</evidence>
<keyword evidence="9" id="KW-0378">Hydrolase</keyword>
<feature type="coiled-coil region" evidence="18">
    <location>
        <begin position="249"/>
        <end position="276"/>
    </location>
</feature>
<dbReference type="Pfam" id="PF22936">
    <property type="entry name" value="Pol_BBD"/>
    <property type="match status" value="1"/>
</dbReference>
<evidence type="ECO:0000256" key="1">
    <source>
        <dbReference type="ARBA" id="ARBA00002180"/>
    </source>
</evidence>
<keyword evidence="22" id="KW-1185">Reference proteome</keyword>
<evidence type="ECO:0000256" key="18">
    <source>
        <dbReference type="SAM" id="Coils"/>
    </source>
</evidence>
<evidence type="ECO:0000256" key="7">
    <source>
        <dbReference type="ARBA" id="ARBA00022750"/>
    </source>
</evidence>
<dbReference type="Pfam" id="PF13976">
    <property type="entry name" value="gag_pre-integrs"/>
    <property type="match status" value="1"/>
</dbReference>
<keyword evidence="13" id="KW-0695">RNA-directed DNA polymerase</keyword>
<comment type="function">
    <text evidence="1">The aspartyl protease (PR) mediates the proteolytic cleavages of the Gag and Gag-Pol polyproteins after assembly of the VLP.</text>
</comment>
<evidence type="ECO:0000256" key="17">
    <source>
        <dbReference type="ARBA" id="ARBA00023268"/>
    </source>
</evidence>
<gene>
    <name evidence="21" type="ORF">Tco_0822193</name>
</gene>
<dbReference type="Gene3D" id="3.30.420.10">
    <property type="entry name" value="Ribonuclease H-like superfamily/Ribonuclease H"/>
    <property type="match status" value="1"/>
</dbReference>
<dbReference type="InterPro" id="IPR039537">
    <property type="entry name" value="Retrotran_Ty1/copia-like"/>
</dbReference>
<keyword evidence="14" id="KW-0808">Transferase</keyword>
<reference evidence="21" key="2">
    <citation type="submission" date="2022-01" db="EMBL/GenBank/DDBJ databases">
        <authorList>
            <person name="Yamashiro T."/>
            <person name="Shiraishi A."/>
            <person name="Satake H."/>
            <person name="Nakayama K."/>
        </authorList>
    </citation>
    <scope>NUCLEOTIDE SEQUENCE</scope>
</reference>
<evidence type="ECO:0000256" key="16">
    <source>
        <dbReference type="ARBA" id="ARBA00023172"/>
    </source>
</evidence>
<feature type="region of interest" description="Disordered" evidence="19">
    <location>
        <begin position="1670"/>
        <end position="1715"/>
    </location>
</feature>
<dbReference type="InterPro" id="IPR001584">
    <property type="entry name" value="Integrase_cat-core"/>
</dbReference>
<keyword evidence="18" id="KW-0175">Coiled coil</keyword>
<evidence type="ECO:0000256" key="10">
    <source>
        <dbReference type="ARBA" id="ARBA00022840"/>
    </source>
</evidence>
<dbReference type="Proteomes" id="UP001151760">
    <property type="component" value="Unassembled WGS sequence"/>
</dbReference>
<feature type="compositionally biased region" description="Polar residues" evidence="19">
    <location>
        <begin position="13"/>
        <end position="33"/>
    </location>
</feature>
<keyword evidence="11" id="KW-0460">Magnesium</keyword>
<comment type="caution">
    <text evidence="21">The sequence shown here is derived from an EMBL/GenBank/DDBJ whole genome shotgun (WGS) entry which is preliminary data.</text>
</comment>
<dbReference type="InterPro" id="IPR013103">
    <property type="entry name" value="RVT_2"/>
</dbReference>
<feature type="domain" description="Integrase catalytic" evidence="20">
    <location>
        <begin position="1294"/>
        <end position="1469"/>
    </location>
</feature>
<dbReference type="Pfam" id="PF00665">
    <property type="entry name" value="rve"/>
    <property type="match status" value="1"/>
</dbReference>
<dbReference type="InterPro" id="IPR012337">
    <property type="entry name" value="RNaseH-like_sf"/>
</dbReference>
<keyword evidence="7" id="KW-0064">Aspartyl protease</keyword>
<feature type="coiled-coil region" evidence="18">
    <location>
        <begin position="620"/>
        <end position="673"/>
    </location>
</feature>
<keyword evidence="8" id="KW-0255">Endonuclease</keyword>
<feature type="compositionally biased region" description="Low complexity" evidence="19">
    <location>
        <begin position="1626"/>
        <end position="1645"/>
    </location>
</feature>
<dbReference type="InterPro" id="IPR057670">
    <property type="entry name" value="SH3_retrovirus"/>
</dbReference>
<evidence type="ECO:0000256" key="5">
    <source>
        <dbReference type="ARBA" id="ARBA00022723"/>
    </source>
</evidence>
<evidence type="ECO:0000256" key="4">
    <source>
        <dbReference type="ARBA" id="ARBA00022722"/>
    </source>
</evidence>
<keyword evidence="14" id="KW-0239">DNA-directed DNA polymerase</keyword>
<evidence type="ECO:0000256" key="15">
    <source>
        <dbReference type="ARBA" id="ARBA00023113"/>
    </source>
</evidence>
<keyword evidence="10" id="KW-0067">ATP-binding</keyword>